<dbReference type="InterPro" id="IPR055176">
    <property type="entry name" value="UBP24/USP9X/USP9Y_UBL"/>
</dbReference>
<dbReference type="InterPro" id="IPR056850">
    <property type="entry name" value="ARM_UBP34_24_USP9X_Y"/>
</dbReference>
<feature type="region of interest" description="Disordered" evidence="5">
    <location>
        <begin position="1327"/>
        <end position="1350"/>
    </location>
</feature>
<keyword evidence="4 8" id="KW-0378">Hydrolase</keyword>
<feature type="compositionally biased region" description="Low complexity" evidence="5">
    <location>
        <begin position="2601"/>
        <end position="2612"/>
    </location>
</feature>
<keyword evidence="9" id="KW-1185">Reference proteome</keyword>
<dbReference type="SUPFAM" id="SSF46934">
    <property type="entry name" value="UBA-like"/>
    <property type="match status" value="1"/>
</dbReference>
<keyword evidence="3" id="KW-0833">Ubl conjugation pathway</keyword>
<dbReference type="SUPFAM" id="SSF54236">
    <property type="entry name" value="Ubiquitin-like"/>
    <property type="match status" value="1"/>
</dbReference>
<dbReference type="Gene3D" id="3.90.70.10">
    <property type="entry name" value="Cysteine proteinases"/>
    <property type="match status" value="1"/>
</dbReference>
<reference evidence="8" key="2">
    <citation type="submission" date="2023-04" db="EMBL/GenBank/DDBJ databases">
        <authorList>
            <person name="Bu L."/>
            <person name="Lu L."/>
            <person name="Laidemitt M.R."/>
            <person name="Zhang S.M."/>
            <person name="Mutuku M."/>
            <person name="Mkoji G."/>
            <person name="Steinauer M."/>
            <person name="Loker E.S."/>
        </authorList>
    </citation>
    <scope>NUCLEOTIDE SEQUENCE</scope>
    <source>
        <strain evidence="8">KasaAsao</strain>
        <tissue evidence="8">Whole Snail</tissue>
    </source>
</reference>
<dbReference type="PANTHER" id="PTHR24006:SF943">
    <property type="entry name" value="UBIQUITIN CARBOXYL-TERMINAL HYDROLASE PUF"/>
    <property type="match status" value="1"/>
</dbReference>
<dbReference type="Proteomes" id="UP001233172">
    <property type="component" value="Unassembled WGS sequence"/>
</dbReference>
<dbReference type="PROSITE" id="PS50030">
    <property type="entry name" value="UBA"/>
    <property type="match status" value="1"/>
</dbReference>
<evidence type="ECO:0000259" key="7">
    <source>
        <dbReference type="PROSITE" id="PS50235"/>
    </source>
</evidence>
<protein>
    <submittedName>
        <fullName evidence="8">Ubiquitin carboxyl-terminal hydrolase 24-like isoform X1</fullName>
    </submittedName>
</protein>
<dbReference type="InterPro" id="IPR038765">
    <property type="entry name" value="Papain-like_cys_pep_sf"/>
</dbReference>
<dbReference type="GO" id="GO:0006508">
    <property type="term" value="P:proteolysis"/>
    <property type="evidence" value="ECO:0007669"/>
    <property type="project" value="UniProtKB-KW"/>
</dbReference>
<dbReference type="Pfam" id="PF22900">
    <property type="entry name" value="UCH_UBL1"/>
    <property type="match status" value="1"/>
</dbReference>
<feature type="region of interest" description="Disordered" evidence="5">
    <location>
        <begin position="1890"/>
        <end position="1921"/>
    </location>
</feature>
<evidence type="ECO:0000313" key="9">
    <source>
        <dbReference type="Proteomes" id="UP001233172"/>
    </source>
</evidence>
<evidence type="ECO:0000256" key="4">
    <source>
        <dbReference type="ARBA" id="ARBA00022801"/>
    </source>
</evidence>
<dbReference type="GO" id="GO:0005634">
    <property type="term" value="C:nucleus"/>
    <property type="evidence" value="ECO:0007669"/>
    <property type="project" value="TreeGrafter"/>
</dbReference>
<feature type="compositionally biased region" description="Low complexity" evidence="5">
    <location>
        <begin position="1898"/>
        <end position="1921"/>
    </location>
</feature>
<dbReference type="SUPFAM" id="SSF54001">
    <property type="entry name" value="Cysteine proteinases"/>
    <property type="match status" value="1"/>
</dbReference>
<feature type="compositionally biased region" description="Low complexity" evidence="5">
    <location>
        <begin position="1336"/>
        <end position="1350"/>
    </location>
</feature>
<feature type="domain" description="USP" evidence="7">
    <location>
        <begin position="1654"/>
        <end position="2035"/>
    </location>
</feature>
<reference evidence="8" key="1">
    <citation type="journal article" date="2023" name="PLoS Negl. Trop. Dis.">
        <title>A genome sequence for Biomphalaria pfeifferi, the major vector snail for the human-infecting parasite Schistosoma mansoni.</title>
        <authorList>
            <person name="Bu L."/>
            <person name="Lu L."/>
            <person name="Laidemitt M.R."/>
            <person name="Zhang S.M."/>
            <person name="Mutuku M."/>
            <person name="Mkoji G."/>
            <person name="Steinauer M."/>
            <person name="Loker E.S."/>
        </authorList>
    </citation>
    <scope>NUCLEOTIDE SEQUENCE</scope>
    <source>
        <strain evidence="8">KasaAsao</strain>
    </source>
</reference>
<feature type="region of interest" description="Disordered" evidence="5">
    <location>
        <begin position="2601"/>
        <end position="2646"/>
    </location>
</feature>
<feature type="region of interest" description="Disordered" evidence="5">
    <location>
        <begin position="1139"/>
        <end position="1158"/>
    </location>
</feature>
<gene>
    <name evidence="8" type="ORF">Bpfe_007522</name>
</gene>
<dbReference type="CDD" id="cd17065">
    <property type="entry name" value="Ubl_UBP24"/>
    <property type="match status" value="1"/>
</dbReference>
<dbReference type="Gene3D" id="1.10.8.10">
    <property type="entry name" value="DNA helicase RuvA subunit, C-terminal domain"/>
    <property type="match status" value="1"/>
</dbReference>
<dbReference type="GO" id="GO:0016579">
    <property type="term" value="P:protein deubiquitination"/>
    <property type="evidence" value="ECO:0007669"/>
    <property type="project" value="InterPro"/>
</dbReference>
<dbReference type="InterPro" id="IPR050164">
    <property type="entry name" value="Peptidase_C19"/>
</dbReference>
<evidence type="ECO:0000256" key="3">
    <source>
        <dbReference type="ARBA" id="ARBA00022786"/>
    </source>
</evidence>
<dbReference type="PROSITE" id="PS00973">
    <property type="entry name" value="USP_2"/>
    <property type="match status" value="1"/>
</dbReference>
<keyword evidence="1" id="KW-0597">Phosphoprotein</keyword>
<feature type="domain" description="UBA" evidence="6">
    <location>
        <begin position="1"/>
        <end position="46"/>
    </location>
</feature>
<dbReference type="InterPro" id="IPR018200">
    <property type="entry name" value="USP_CS"/>
</dbReference>
<dbReference type="GO" id="GO:0005829">
    <property type="term" value="C:cytosol"/>
    <property type="evidence" value="ECO:0007669"/>
    <property type="project" value="TreeGrafter"/>
</dbReference>
<accession>A0AAD8BXU2</accession>
<dbReference type="Pfam" id="PF12030">
    <property type="entry name" value="DUF3517"/>
    <property type="match status" value="1"/>
</dbReference>
<sequence length="2646" mass="298696">MDSNGVSDENVHMILAMGFPSESEVRRALRMAKNDPSDAVAILTNEPTSSYDVVEDMDVDLKEGTVTTSRTYGPQLPPSYEEVCHDDPDNDLSANEVGTMDESNIMEFPVTNLYELEGRVFTEMWNIPFKREESLGKCLIASTRLMEAGLVESDEHCKRFIDRCMPEAFTKLLTSNAVHKWGIEIQEGIFNMLGLLIELVVSSLKQPTIYPVLMDCLKIAFNPDTEFQMKNKNKRREDRSEYSDLSGAISHKTMTGSFCWLAELIGMFTNLGGFELVKKHLDSENVDILNMSLLLRPFGVCASFLSQSTMDTMLRPGMEKAVKTIQALEEKDFKDKKIGSVSDLLSSMKLLCLQMWREDVDKLDDLRLDVTLRMLKSPHFNAKMNALKEVTKLIDELGSRTFKSSAIVIPESKLLDWLVENKVLSIALEGNIDQAQYCDKIKGIVDFLGSKLSLDELSMIWKMQNGQTSNVIDNIHSIIAAAAVKFEFNQLEHLFLLIQKKWQDDNDKTRDKLLTLIGKIGKDAKVSKTTTKVLELLWDLAHLPSLSTALVEQALDEHHAILSDSYSVKEQIKMQYVNKCVEDIKKGACVLPALKQLMLICKSIIKNPAQKGDNKGVINELNKGSDIIKLVTNSLVKCHKQAASLVGDGQLKTTTMVDGRYTHVDYIAIHLNFLLYILQAGDLYLPWNRARDIWTTLVANPKACDWDRETCYDWFQHEITDLEIDTQNQMFLKMILCIDPSKLSESGFKCFKCFFEGVNIYEHRLKNVNSTLVVEKPDLIGLDYLWEICLHVPSENIAEQAIQLLLSYSYSQLNSKLKKEPLALHKKFINECYTRLETARMGLGGNVVAQTVSNATKVVTAAIVPDVANVPLPSRSVKFLAIERLLWIAESYILSVEEIHCVPRNILPHGASFHGYQLNLLVKCEALKVEFTLQCHSNETLSSVRKKVFQRLNQPVDHVQMHTNDKLLCMTKDQLLLHQLDITDNSVLQVHLGTSSTSKSSSTSVASGPSGVNKEVTTKEITDGGEGIPSQQQTSSSVTSKLSAAASFGKEDLDKGASSTVLKQTFDIEQEKMLPGVVMAKGGEVFEMLYQLTELDEPKITKRVQKLLMLIPTDQAVSDALDLICHKQILKSAASSEDLSGVKSSPKKSAPTSSATVPVSPKETIRNLFDCNKPDMSAFRVLYNLEVLSCKLMPTSEDLTTQASAQNFCVEFLHNGGLSLVVSVLQPESLPADINYEIRQGCYSICLQLARYLLCGQTVIGKSVKDSSILAPSPIKTSSKWSHAIQNLSTQEFVETISCFMKVTWAAAAGRLHLLSYNQPIKESREGFSCGHRSRQSSTGSSASTNSDSDNQSLHAGVCAHQINIPTQDAQIAKEALEILITCLQLRKELLASFYTLPYVSDFILDLLVSCPLKNIRDATLEQLYLLSQLDVFQALGSDAVQSPKQFILQMLLKAFVPFWVSSSNARGSTQKLLNQCSQYFELRCRLLENLTFNEQQKLGLHPMSMLDDEVIWLCNFVPSRNGELSQTDNTLLAGHLKLMRTLATCEGVEKSSYGGTLVNDLLHDFLFPASKLMLDSMNQTAQDSNLMEFNPKCSNSESRVAAYDLLAELTNKCSYNLRIICKELLMMHHQYTDNKKEWEYMPPVDGRASCGYVGLKNGGATCYMNSVLQQLYMTPGVPEAILSVDEDQPDEDSVFYQVQQMFGHLMESRLQAHEPEKFWQVFKLWGHSINIREQQDSFDFFQAVLDQIDEHMKAIGREEIFKKKFQGIFSDQKICKDCPHRQVTAYEREEAFIALNLTVKNATLQDSLDQFVKEELLEGVNAYFCEKCGEKRNAIKRMCIKMLPPLLCIQLKRFGYDWEANRALKFDDYFKFPWRLDMEPYTVEGMARREGQQMDRSSTSDNQSSSSSNDGDGGNSDSLNGEIEAGIEAASINSEQSPIQYDLVGIVVHSGQANAGHYYSFIRDRRGTVITNPNKGKWFKFNDTVVEEFDMNDVTVEQECFGGTYKAKVYDSSNTYPEERLRYWNGYLLFYEKLDDMRSPVTAKRSKIISRRVLPEGGKRSSDSLMELTELVHKGERKGIFLDRMPAGIQQMIHAENITFVKNRDIYNPEYFTFIKQLVSIVLKSRPTQCQTKEDDSDYSVKCIECMQLSIRFLVNTYLRTRLKTQSELDEWVVLLENLMHSCKEACLWFIDYLASLEGCEIIKPFILESTSKEVRVMFGKLLERTFASFYYHGGVPTHPNLNTLLETLLSLLDKDAVDLVRNSTQYFLVLRSYIQLGTKACAHMFGRNGFQRLVNFLLGNGNGESGRRWSSIQAREFTHLHTALALLILNCDVKAYQTHEPGSFGDRKPSTVQPHIFLKMSAEMSSYVFGEESHRYIKEVVTAVRELSGGTLQSLYDMLLYCCYCNFPFTKTLLKQIMCQYSNIASNELKPIFMLLTEILSLEDPLQTIRLQYVIDGFLDEKEKKFEGLTNVIRLNHVSDSRRSYQCIKFLVSLMIQSAVAKEFLVKTPMKWQWAVNWLKKKMSDHYWSTTSSPNLSNEDSNRKSFQRTYSAQHTLQEATALLTEMETQEFNNNNNVTVTATSSGEFDVDVNLTMYSSSEASTNSGTSSSIADKVVLKQNPSLTTNSSSRPSPGRSDDPSLDID</sequence>
<dbReference type="InterPro" id="IPR021905">
    <property type="entry name" value="DUF3517"/>
</dbReference>
<dbReference type="SMART" id="SM00165">
    <property type="entry name" value="UBA"/>
    <property type="match status" value="1"/>
</dbReference>
<dbReference type="EMBL" id="JASAOG010000023">
    <property type="protein sequence ID" value="KAK0062802.1"/>
    <property type="molecule type" value="Genomic_DNA"/>
</dbReference>
<evidence type="ECO:0000256" key="5">
    <source>
        <dbReference type="SAM" id="MobiDB-lite"/>
    </source>
</evidence>
<comment type="caution">
    <text evidence="8">The sequence shown here is derived from an EMBL/GenBank/DDBJ whole genome shotgun (WGS) entry which is preliminary data.</text>
</comment>
<dbReference type="Pfam" id="PF00443">
    <property type="entry name" value="UCH"/>
    <property type="match status" value="1"/>
</dbReference>
<dbReference type="InterPro" id="IPR047061">
    <property type="entry name" value="UBP24_Ubl"/>
</dbReference>
<dbReference type="InterPro" id="IPR028889">
    <property type="entry name" value="USP"/>
</dbReference>
<dbReference type="PROSITE" id="PS00972">
    <property type="entry name" value="USP_1"/>
    <property type="match status" value="1"/>
</dbReference>
<dbReference type="CDD" id="cd02659">
    <property type="entry name" value="peptidase_C19C"/>
    <property type="match status" value="1"/>
</dbReference>
<proteinExistence type="predicted"/>
<evidence type="ECO:0000256" key="2">
    <source>
        <dbReference type="ARBA" id="ARBA00022670"/>
    </source>
</evidence>
<dbReference type="InterPro" id="IPR001394">
    <property type="entry name" value="Peptidase_C19_UCH"/>
</dbReference>
<organism evidence="8 9">
    <name type="scientific">Biomphalaria pfeifferi</name>
    <name type="common">Bloodfluke planorb</name>
    <name type="synonym">Freshwater snail</name>
    <dbReference type="NCBI Taxonomy" id="112525"/>
    <lineage>
        <taxon>Eukaryota</taxon>
        <taxon>Metazoa</taxon>
        <taxon>Spiralia</taxon>
        <taxon>Lophotrochozoa</taxon>
        <taxon>Mollusca</taxon>
        <taxon>Gastropoda</taxon>
        <taxon>Heterobranchia</taxon>
        <taxon>Euthyneura</taxon>
        <taxon>Panpulmonata</taxon>
        <taxon>Hygrophila</taxon>
        <taxon>Lymnaeoidea</taxon>
        <taxon>Planorbidae</taxon>
        <taxon>Biomphalaria</taxon>
    </lineage>
</organism>
<evidence type="ECO:0000259" key="6">
    <source>
        <dbReference type="PROSITE" id="PS50030"/>
    </source>
</evidence>
<dbReference type="PANTHER" id="PTHR24006">
    <property type="entry name" value="UBIQUITIN CARBOXYL-TERMINAL HYDROLASE"/>
    <property type="match status" value="1"/>
</dbReference>
<dbReference type="InterPro" id="IPR029071">
    <property type="entry name" value="Ubiquitin-like_domsf"/>
</dbReference>
<keyword evidence="2" id="KW-0645">Protease</keyword>
<evidence type="ECO:0000256" key="1">
    <source>
        <dbReference type="ARBA" id="ARBA00022553"/>
    </source>
</evidence>
<feature type="region of interest" description="Disordered" evidence="5">
    <location>
        <begin position="995"/>
        <end position="1015"/>
    </location>
</feature>
<feature type="compositionally biased region" description="Low complexity" evidence="5">
    <location>
        <begin position="1143"/>
        <end position="1156"/>
    </location>
</feature>
<dbReference type="InterPro" id="IPR015940">
    <property type="entry name" value="UBA"/>
</dbReference>
<dbReference type="FunFam" id="3.90.70.10:FF:000022">
    <property type="entry name" value="Ubiquitin carboxyl-terminal hydrolase 24"/>
    <property type="match status" value="1"/>
</dbReference>
<name>A0AAD8BXU2_BIOPF</name>
<evidence type="ECO:0000313" key="8">
    <source>
        <dbReference type="EMBL" id="KAK0062802.1"/>
    </source>
</evidence>
<dbReference type="Pfam" id="PF25010">
    <property type="entry name" value="ARM_UBP24_USP9X-Y"/>
    <property type="match status" value="1"/>
</dbReference>
<dbReference type="InterPro" id="IPR009060">
    <property type="entry name" value="UBA-like_sf"/>
</dbReference>
<dbReference type="PROSITE" id="PS50235">
    <property type="entry name" value="USP_3"/>
    <property type="match status" value="1"/>
</dbReference>
<dbReference type="GO" id="GO:0004843">
    <property type="term" value="F:cysteine-type deubiquitinase activity"/>
    <property type="evidence" value="ECO:0007669"/>
    <property type="project" value="InterPro"/>
</dbReference>
<feature type="compositionally biased region" description="Low complexity" evidence="5">
    <location>
        <begin position="995"/>
        <end position="1011"/>
    </location>
</feature>